<feature type="compositionally biased region" description="Low complexity" evidence="1">
    <location>
        <begin position="1050"/>
        <end position="1060"/>
    </location>
</feature>
<feature type="compositionally biased region" description="Polar residues" evidence="1">
    <location>
        <begin position="546"/>
        <end position="558"/>
    </location>
</feature>
<dbReference type="PANTHER" id="PTHR22427">
    <property type="entry name" value="GH15728P"/>
    <property type="match status" value="1"/>
</dbReference>
<feature type="compositionally biased region" description="Basic and acidic residues" evidence="1">
    <location>
        <begin position="784"/>
        <end position="793"/>
    </location>
</feature>
<dbReference type="PROSITE" id="PS50097">
    <property type="entry name" value="BTB"/>
    <property type="match status" value="1"/>
</dbReference>
<feature type="compositionally biased region" description="Polar residues" evidence="1">
    <location>
        <begin position="971"/>
        <end position="987"/>
    </location>
</feature>
<dbReference type="Pfam" id="PF15363">
    <property type="entry name" value="BTBD8_C"/>
    <property type="match status" value="1"/>
</dbReference>
<evidence type="ECO:0000313" key="3">
    <source>
        <dbReference type="EMBL" id="KAK3557323.1"/>
    </source>
</evidence>
<feature type="domain" description="BTB" evidence="2">
    <location>
        <begin position="53"/>
        <end position="116"/>
    </location>
</feature>
<dbReference type="InterPro" id="IPR043225">
    <property type="entry name" value="BACK_BTBD8"/>
</dbReference>
<reference evidence="3" key="1">
    <citation type="submission" date="2023-06" db="EMBL/GenBank/DDBJ databases">
        <title>Male Hemibagrus guttatus genome.</title>
        <authorList>
            <person name="Bian C."/>
        </authorList>
    </citation>
    <scope>NUCLEOTIDE SEQUENCE</scope>
    <source>
        <strain evidence="3">Male_cb2023</strain>
        <tissue evidence="3">Muscle</tissue>
    </source>
</reference>
<feature type="compositionally biased region" description="Polar residues" evidence="1">
    <location>
        <begin position="1272"/>
        <end position="1295"/>
    </location>
</feature>
<feature type="compositionally biased region" description="Low complexity" evidence="1">
    <location>
        <begin position="673"/>
        <end position="692"/>
    </location>
</feature>
<gene>
    <name evidence="3" type="ORF">QTP70_026596</name>
</gene>
<feature type="compositionally biased region" description="Polar residues" evidence="1">
    <location>
        <begin position="875"/>
        <end position="889"/>
    </location>
</feature>
<feature type="compositionally biased region" description="Polar residues" evidence="1">
    <location>
        <begin position="758"/>
        <end position="770"/>
    </location>
</feature>
<feature type="compositionally biased region" description="Basic and acidic residues" evidence="1">
    <location>
        <begin position="1430"/>
        <end position="1462"/>
    </location>
</feature>
<dbReference type="Proteomes" id="UP001274896">
    <property type="component" value="Unassembled WGS sequence"/>
</dbReference>
<name>A0AAE0RJU9_9TELE</name>
<evidence type="ECO:0000256" key="1">
    <source>
        <dbReference type="SAM" id="MobiDB-lite"/>
    </source>
</evidence>
<dbReference type="Gene3D" id="3.30.710.10">
    <property type="entry name" value="Potassium Channel Kv1.1, Chain A"/>
    <property type="match status" value="1"/>
</dbReference>
<feature type="compositionally biased region" description="Low complexity" evidence="1">
    <location>
        <begin position="737"/>
        <end position="746"/>
    </location>
</feature>
<feature type="compositionally biased region" description="Low complexity" evidence="1">
    <location>
        <begin position="563"/>
        <end position="596"/>
    </location>
</feature>
<feature type="compositionally biased region" description="Low complexity" evidence="1">
    <location>
        <begin position="854"/>
        <end position="865"/>
    </location>
</feature>
<feature type="region of interest" description="Disordered" evidence="1">
    <location>
        <begin position="1319"/>
        <end position="1365"/>
    </location>
</feature>
<feature type="compositionally biased region" description="Low complexity" evidence="1">
    <location>
        <begin position="640"/>
        <end position="653"/>
    </location>
</feature>
<feature type="compositionally biased region" description="Polar residues" evidence="1">
    <location>
        <begin position="896"/>
        <end position="907"/>
    </location>
</feature>
<sequence length="1615" mass="175150">MLTEECKTAVMLSAETGRELQTKERKHKSNLSKQLASALSSDLNRLLQEEQETDVSVCLSSGFRLRAHKAVLLARAPHLLQGTAPNASIISLQGTEPGALKELIRRVYTDDKCMGKRPAASAGLHGHSLLINGAVVEEDGEFHTSADPVHLEPASGLGADLLALYERGESCDISIQVGDRVFSAHSGGKIALLSRPNLSYSKHNSLCSLDSQGHDANSVQKSAVFYFESSYVSLSQVVLAADMLGLEGLKDVAEMVLTRDYCRFFPKPVEGVQRSILECLAISHSIGLHNLYSSCVRWVAEHFVKCWSERSFSILLPELQRDCLNTVSKNMTVQTSVSVLCGTEQLIGSLPEVKWAKQVVSLATELQEHCLHTIVVHLPRIIHTTAFHSLRRREEFTHDPTLLKKVCVAVWEGVTVENCCELFSAVDQLSGHSDTDILTAKSANQMQENMEPFRREVCLLRARLWTFLLQSFFAVRHTRGWETLHPRHREQILAATLDTGDCRRLSKKPVLTSSQKLGKCPSGSSSTCESPPTSRPLKAHRGLRPSTESTVAATSAMKSDSLGPTTATKTKPGTADSSRAKTSSPAKKKPTSTSKAVLNGSVGPTVRRENSTANGTPGKSLQEKSVAPRARPKSATNAVTGATSKAKISKTTTPGKDSTHVSTSDSPGNAQCSQTTPSTSGSVSPEGSVSSPRNTSGQALRPKPQSMASARSPQTKPVQKPEKDKANSPINRANKPKSTVSSKTSSLGAAARTETKSKSAASGSLENNASPRPGSVVTRKPSSPRKEDEKDGSKLSTTKKPTKPSTDLKPNTKPTKPTVSSSKASPAATTKSGPNRKVPETSAAKSSPKSMTPSKQSSLAASKKPSAADKHSASNPKHSVPPQQTNVTTKEVKAQTIGQELRSTPDQSPRAPVSAGGNLDVGTSQPEKSCTVQDSVPQTPKVASTESAVDKKNTSPPGEASSSDKKHTTEQKALQSRMTTDSVNSEVGGSKVPPGHNILPHFNTGATHGITSQNHSRESDFPPDTPCSLGSTDTPLEDSWSGIHPQVSPESETASATTSSDDIKPRSEDYDAGGSQDDDCCSHERGATKCGTMRCPDFLGRSSSDTSTPEELKIYEGGAGMRVEVRLRGRDAETTSEEEAGRRRPPSWIRHDEVPVKEEPCKMDDTLTNVKSVPEHQFFSSEEEEEDEEEDSEEERSEVEVLPGGIAPPHAEPSPQYQGIVNPAFEDAADQENEHEYQPSSTFHRSVLLSVDECEELGSEEVGNGEVFESDVPQNTQAKSSSQKPTSTTNNSFQNPDPKFLVCCTEVHKSPVRDTCVLNQSGPSQLDADLTEVHPQERPSHLDLQLAEQYGGSSQSKHAESKRAELWLDIPEAQVTTSSPAHPSQSPAGDIEGCERLDQSCAHDRRPSKILSPIYEMDVGEAFEQTLDTNRTKEEPQDETRKDKEGIAEKKADNGEEDQNTKFAERDWSLLRQLLSEQESSLGVINPVPEDLNLAQYLIKQTLSLSQDCVNEQAFIHHEKDIQGFKRWAELISPMEDSTTSITVTSFSPEDAPFSTGRVDHRGARNAPLMRMNVLLCRLSWSTAFSSLYADTWMFLLLSKGRQVTFFGCILTYFA</sequence>
<feature type="compositionally biased region" description="Polar residues" evidence="1">
    <location>
        <begin position="654"/>
        <end position="672"/>
    </location>
</feature>
<dbReference type="SUPFAM" id="SSF54695">
    <property type="entry name" value="POZ domain"/>
    <property type="match status" value="1"/>
</dbReference>
<feature type="compositionally biased region" description="Polar residues" evidence="1">
    <location>
        <begin position="1004"/>
        <end position="1014"/>
    </location>
</feature>
<feature type="compositionally biased region" description="Acidic residues" evidence="1">
    <location>
        <begin position="1181"/>
        <end position="1197"/>
    </location>
</feature>
<keyword evidence="4" id="KW-1185">Reference proteome</keyword>
<proteinExistence type="predicted"/>
<dbReference type="EMBL" id="JAUCMX010000001">
    <property type="protein sequence ID" value="KAK3557323.1"/>
    <property type="molecule type" value="Genomic_DNA"/>
</dbReference>
<dbReference type="InterPro" id="IPR027907">
    <property type="entry name" value="BTBD8_C"/>
</dbReference>
<dbReference type="InterPro" id="IPR000210">
    <property type="entry name" value="BTB/POZ_dom"/>
</dbReference>
<dbReference type="Pfam" id="PF26017">
    <property type="entry name" value="BACK_BTBD8"/>
    <property type="match status" value="1"/>
</dbReference>
<organism evidence="3 4">
    <name type="scientific">Hemibagrus guttatus</name>
    <dbReference type="NCBI Taxonomy" id="175788"/>
    <lineage>
        <taxon>Eukaryota</taxon>
        <taxon>Metazoa</taxon>
        <taxon>Chordata</taxon>
        <taxon>Craniata</taxon>
        <taxon>Vertebrata</taxon>
        <taxon>Euteleostomi</taxon>
        <taxon>Actinopterygii</taxon>
        <taxon>Neopterygii</taxon>
        <taxon>Teleostei</taxon>
        <taxon>Ostariophysi</taxon>
        <taxon>Siluriformes</taxon>
        <taxon>Bagridae</taxon>
        <taxon>Hemibagrus</taxon>
    </lineage>
</organism>
<feature type="compositionally biased region" description="Polar residues" evidence="1">
    <location>
        <begin position="921"/>
        <end position="947"/>
    </location>
</feature>
<comment type="caution">
    <text evidence="3">The sequence shown here is derived from an EMBL/GenBank/DDBJ whole genome shotgun (WGS) entry which is preliminary data.</text>
</comment>
<feature type="compositionally biased region" description="Polar residues" evidence="1">
    <location>
        <begin position="843"/>
        <end position="853"/>
    </location>
</feature>
<protein>
    <recommendedName>
        <fullName evidence="2">BTB domain-containing protein</fullName>
    </recommendedName>
</protein>
<feature type="compositionally biased region" description="Basic and acidic residues" evidence="1">
    <location>
        <begin position="1149"/>
        <end position="1165"/>
    </location>
</feature>
<dbReference type="PANTHER" id="PTHR22427:SF2">
    <property type="entry name" value="BTB_POZ DOMAIN-CONTAINING PROTEIN 8"/>
    <property type="match status" value="1"/>
</dbReference>
<feature type="region of interest" description="Disordered" evidence="1">
    <location>
        <begin position="1425"/>
        <end position="1462"/>
    </location>
</feature>
<dbReference type="CDD" id="cd18490">
    <property type="entry name" value="BACK_BTBD8"/>
    <property type="match status" value="1"/>
</dbReference>
<feature type="compositionally biased region" description="Polar residues" evidence="1">
    <location>
        <begin position="513"/>
        <end position="532"/>
    </location>
</feature>
<feature type="compositionally biased region" description="Polar residues" evidence="1">
    <location>
        <begin position="706"/>
        <end position="717"/>
    </location>
</feature>
<evidence type="ECO:0000313" key="4">
    <source>
        <dbReference type="Proteomes" id="UP001274896"/>
    </source>
</evidence>
<dbReference type="InterPro" id="IPR011333">
    <property type="entry name" value="SKP1/BTB/POZ_sf"/>
</dbReference>
<feature type="region of interest" description="Disordered" evidence="1">
    <location>
        <begin position="1129"/>
        <end position="1296"/>
    </location>
</feature>
<feature type="compositionally biased region" description="Low complexity" evidence="1">
    <location>
        <begin position="794"/>
        <end position="832"/>
    </location>
</feature>
<dbReference type="Pfam" id="PF00651">
    <property type="entry name" value="BTB"/>
    <property type="match status" value="1"/>
</dbReference>
<feature type="compositionally biased region" description="Basic and acidic residues" evidence="1">
    <location>
        <begin position="1331"/>
        <end position="1341"/>
    </location>
</feature>
<evidence type="ECO:0000259" key="2">
    <source>
        <dbReference type="PROSITE" id="PS50097"/>
    </source>
</evidence>
<accession>A0AAE0RJU9</accession>
<feature type="region of interest" description="Disordered" evidence="1">
    <location>
        <begin position="513"/>
        <end position="1117"/>
    </location>
</feature>